<dbReference type="KEGG" id="spu:100892133"/>
<name>A0A7M7P9X8_STRPU</name>
<dbReference type="Gene3D" id="2.60.40.4060">
    <property type="entry name" value="Reeler domain"/>
    <property type="match status" value="1"/>
</dbReference>
<feature type="disulfide bond" evidence="6">
    <location>
        <begin position="288"/>
        <end position="297"/>
    </location>
</feature>
<dbReference type="InterPro" id="IPR051022">
    <property type="entry name" value="Notch_Cell-Fate_Det"/>
</dbReference>
<feature type="chain" id="PRO_5029893180" evidence="8">
    <location>
        <begin position="27"/>
        <end position="538"/>
    </location>
</feature>
<dbReference type="InParanoid" id="A0A7M7P9X8"/>
<dbReference type="Pfam" id="PF02014">
    <property type="entry name" value="Reeler"/>
    <property type="match status" value="1"/>
</dbReference>
<dbReference type="PROSITE" id="PS50026">
    <property type="entry name" value="EGF_3"/>
    <property type="match status" value="8"/>
</dbReference>
<dbReference type="CDD" id="cd08544">
    <property type="entry name" value="Reeler"/>
    <property type="match status" value="1"/>
</dbReference>
<dbReference type="CDD" id="cd00054">
    <property type="entry name" value="EGF_CA"/>
    <property type="match status" value="5"/>
</dbReference>
<evidence type="ECO:0000259" key="10">
    <source>
        <dbReference type="PROSITE" id="PS51019"/>
    </source>
</evidence>
<keyword evidence="2 8" id="KW-0732">Signal</keyword>
<feature type="disulfide bond" evidence="6">
    <location>
        <begin position="428"/>
        <end position="445"/>
    </location>
</feature>
<dbReference type="GO" id="GO:0005509">
    <property type="term" value="F:calcium ion binding"/>
    <property type="evidence" value="ECO:0007669"/>
    <property type="project" value="InterPro"/>
</dbReference>
<feature type="disulfide bond" evidence="6">
    <location>
        <begin position="269"/>
        <end position="286"/>
    </location>
</feature>
<keyword evidence="7" id="KW-1133">Transmembrane helix</keyword>
<dbReference type="Proteomes" id="UP000007110">
    <property type="component" value="Unassembled WGS sequence"/>
</dbReference>
<proteinExistence type="predicted"/>
<feature type="disulfide bond" evidence="6">
    <location>
        <begin position="209"/>
        <end position="218"/>
    </location>
</feature>
<feature type="signal peptide" evidence="8">
    <location>
        <begin position="1"/>
        <end position="26"/>
    </location>
</feature>
<dbReference type="InterPro" id="IPR002861">
    <property type="entry name" value="Reeler_dom"/>
</dbReference>
<feature type="domain" description="Reelin" evidence="10">
    <location>
        <begin position="19"/>
        <end position="199"/>
    </location>
</feature>
<evidence type="ECO:0000256" key="1">
    <source>
        <dbReference type="ARBA" id="ARBA00022536"/>
    </source>
</evidence>
<evidence type="ECO:0000313" key="12">
    <source>
        <dbReference type="Proteomes" id="UP000007110"/>
    </source>
</evidence>
<dbReference type="InterPro" id="IPR042307">
    <property type="entry name" value="Reeler_sf"/>
</dbReference>
<reference evidence="12" key="1">
    <citation type="submission" date="2015-02" db="EMBL/GenBank/DDBJ databases">
        <title>Genome sequencing for Strongylocentrotus purpuratus.</title>
        <authorList>
            <person name="Murali S."/>
            <person name="Liu Y."/>
            <person name="Vee V."/>
            <person name="English A."/>
            <person name="Wang M."/>
            <person name="Skinner E."/>
            <person name="Han Y."/>
            <person name="Muzny D.M."/>
            <person name="Worley K.C."/>
            <person name="Gibbs R.A."/>
        </authorList>
    </citation>
    <scope>NUCLEOTIDE SEQUENCE</scope>
</reference>
<dbReference type="PANTHER" id="PTHR24049:SF29">
    <property type="entry name" value="EGF-LIKE DOMAIN-CONTAINING PROTEIN"/>
    <property type="match status" value="1"/>
</dbReference>
<keyword evidence="5" id="KW-0325">Glycoprotein</keyword>
<accession>A0A7M7P9X8</accession>
<dbReference type="AlphaFoldDB" id="A0A7M7P9X8"/>
<feature type="domain" description="EGF-like" evidence="9">
    <location>
        <begin position="419"/>
        <end position="457"/>
    </location>
</feature>
<dbReference type="PROSITE" id="PS00022">
    <property type="entry name" value="EGF_1"/>
    <property type="match status" value="7"/>
</dbReference>
<feature type="domain" description="EGF-like" evidence="9">
    <location>
        <begin position="183"/>
        <end position="219"/>
    </location>
</feature>
<keyword evidence="7" id="KW-0812">Transmembrane</keyword>
<dbReference type="OrthoDB" id="430340at2759"/>
<evidence type="ECO:0000256" key="6">
    <source>
        <dbReference type="PROSITE-ProRule" id="PRU00076"/>
    </source>
</evidence>
<dbReference type="PROSITE" id="PS51019">
    <property type="entry name" value="REELIN"/>
    <property type="match status" value="1"/>
</dbReference>
<feature type="domain" description="EGF-like" evidence="9">
    <location>
        <begin position="222"/>
        <end position="258"/>
    </location>
</feature>
<keyword evidence="3" id="KW-0677">Repeat</keyword>
<dbReference type="SUPFAM" id="SSF57196">
    <property type="entry name" value="EGF/Laminin"/>
    <property type="match status" value="8"/>
</dbReference>
<feature type="disulfide bond" evidence="6">
    <location>
        <begin position="327"/>
        <end position="336"/>
    </location>
</feature>
<comment type="caution">
    <text evidence="6">Lacks conserved residue(s) required for the propagation of feature annotation.</text>
</comment>
<evidence type="ECO:0000256" key="3">
    <source>
        <dbReference type="ARBA" id="ARBA00022737"/>
    </source>
</evidence>
<dbReference type="Pfam" id="PF00008">
    <property type="entry name" value="EGF"/>
    <property type="match status" value="7"/>
</dbReference>
<feature type="domain" description="EGF-like" evidence="9">
    <location>
        <begin position="339"/>
        <end position="377"/>
    </location>
</feature>
<feature type="domain" description="EGF-like" evidence="9">
    <location>
        <begin position="379"/>
        <end position="418"/>
    </location>
</feature>
<evidence type="ECO:0000256" key="7">
    <source>
        <dbReference type="SAM" id="Phobius"/>
    </source>
</evidence>
<dbReference type="PROSITE" id="PS01186">
    <property type="entry name" value="EGF_2"/>
    <property type="match status" value="5"/>
</dbReference>
<keyword evidence="1 6" id="KW-0245">EGF-like domain</keyword>
<dbReference type="InterPro" id="IPR001881">
    <property type="entry name" value="EGF-like_Ca-bd_dom"/>
</dbReference>
<dbReference type="FunFam" id="2.10.25.10:FF:000100">
    <property type="entry name" value="neurogenic locus notch homolog protein 3"/>
    <property type="match status" value="1"/>
</dbReference>
<evidence type="ECO:0000256" key="5">
    <source>
        <dbReference type="ARBA" id="ARBA00023180"/>
    </source>
</evidence>
<dbReference type="SMART" id="SM00179">
    <property type="entry name" value="EGF_CA"/>
    <property type="match status" value="8"/>
</dbReference>
<keyword evidence="12" id="KW-1185">Reference proteome</keyword>
<feature type="disulfide bond" evidence="6">
    <location>
        <begin position="388"/>
        <end position="405"/>
    </location>
</feature>
<feature type="disulfide bond" evidence="6">
    <location>
        <begin position="367"/>
        <end position="376"/>
    </location>
</feature>
<feature type="disulfide bond" evidence="6">
    <location>
        <begin position="348"/>
        <end position="365"/>
    </location>
</feature>
<feature type="disulfide bond" evidence="6">
    <location>
        <begin position="248"/>
        <end position="257"/>
    </location>
</feature>
<feature type="domain" description="EGF-like" evidence="9">
    <location>
        <begin position="459"/>
        <end position="497"/>
    </location>
</feature>
<dbReference type="PANTHER" id="PTHR24049">
    <property type="entry name" value="CRUMBS FAMILY MEMBER"/>
    <property type="match status" value="1"/>
</dbReference>
<feature type="disulfide bond" evidence="6">
    <location>
        <begin position="447"/>
        <end position="456"/>
    </location>
</feature>
<dbReference type="Gene3D" id="2.10.25.10">
    <property type="entry name" value="Laminin"/>
    <property type="match status" value="8"/>
</dbReference>
<dbReference type="SMART" id="SM00181">
    <property type="entry name" value="EGF"/>
    <property type="match status" value="8"/>
</dbReference>
<feature type="transmembrane region" description="Helical" evidence="7">
    <location>
        <begin position="517"/>
        <end position="536"/>
    </location>
</feature>
<evidence type="ECO:0000256" key="4">
    <source>
        <dbReference type="ARBA" id="ARBA00023157"/>
    </source>
</evidence>
<evidence type="ECO:0000256" key="8">
    <source>
        <dbReference type="SAM" id="SignalP"/>
    </source>
</evidence>
<evidence type="ECO:0000313" key="11">
    <source>
        <dbReference type="EnsemblMetazoa" id="XP_030848230"/>
    </source>
</evidence>
<protein>
    <submittedName>
        <fullName evidence="11">Uncharacterized protein</fullName>
    </submittedName>
</protein>
<feature type="disulfide bond" evidence="6">
    <location>
        <begin position="468"/>
        <end position="485"/>
    </location>
</feature>
<dbReference type="FunFam" id="2.10.25.10:FF:000602">
    <property type="entry name" value="Notch receptor protein"/>
    <property type="match status" value="2"/>
</dbReference>
<dbReference type="FunFam" id="2.10.25.10:FF:000321">
    <property type="entry name" value="Protein delta homolog 1"/>
    <property type="match status" value="2"/>
</dbReference>
<reference evidence="11" key="2">
    <citation type="submission" date="2021-01" db="UniProtKB">
        <authorList>
            <consortium name="EnsemblMetazoa"/>
        </authorList>
    </citation>
    <scope>IDENTIFICATION</scope>
</reference>
<dbReference type="EnsemblMetazoa" id="XM_030992370">
    <property type="protein sequence ID" value="XP_030848230"/>
    <property type="gene ID" value="LOC100892133"/>
</dbReference>
<dbReference type="FunFam" id="2.60.40.4060:FF:000003">
    <property type="entry name" value="Ferric chelate reductase 1"/>
    <property type="match status" value="1"/>
</dbReference>
<dbReference type="PRINTS" id="PR00010">
    <property type="entry name" value="EGFBLOOD"/>
</dbReference>
<evidence type="ECO:0000259" key="9">
    <source>
        <dbReference type="PROSITE" id="PS50026"/>
    </source>
</evidence>
<feature type="domain" description="EGF-like" evidence="9">
    <location>
        <begin position="260"/>
        <end position="298"/>
    </location>
</feature>
<dbReference type="GeneID" id="100892133"/>
<dbReference type="InterPro" id="IPR000742">
    <property type="entry name" value="EGF"/>
</dbReference>
<feature type="domain" description="EGF-like" evidence="9">
    <location>
        <begin position="301"/>
        <end position="337"/>
    </location>
</feature>
<evidence type="ECO:0000256" key="2">
    <source>
        <dbReference type="ARBA" id="ARBA00022729"/>
    </source>
</evidence>
<keyword evidence="4 6" id="KW-1015">Disulfide bond</keyword>
<dbReference type="RefSeq" id="XP_030848230.1">
    <property type="nucleotide sequence ID" value="XM_030992370.1"/>
</dbReference>
<keyword evidence="7" id="KW-0472">Membrane</keyword>
<dbReference type="OMA" id="CVANSCE"/>
<sequence length="538" mass="56148">MMRGSECFVPRWVRLALIFLLVASYGHVITEARSSGAPVSSNPEICSSMLPGHYIPPSISPSPYTMTADVSTFSASQQITVSITTASGSPGFKGILLQMRQVDNDGIVGTWNVAASDTNFQAGSCDGASNNVVTHRNSAVKDVTNEFVWTAPATKISDVKVVATFVQRYQTFWVKVQGPTIQNVNPCDSNPCLSGGTCQQTGGGFTCNCPSPFAGPTCHLIDVNPCDSNPCLSGGTCQQTGVGFTCNCPPPYAGPTCHLIVFPCNSDPCENGGTCDNVNQDSEFVCSCPPGYTGTMCELQDSNPCTSDPCQSGGTCQETGDGFTCTCPPLRAGLTCHHFVFPCESNPCQHEGTCENVNQESEFVCSCPPGFTGTMCELQDNPCDSTPCLNGGACTNVEQNTAFSCACGDTGFKGSTCDEAVACHSNPCTNGGTCIGINQENDYTCDCPLGYTGLVCETAVSPCVANSCENGATCNGAVGETAYTCTCPADHTGTLCETSLATTPASVPTTPGDGPKLTHNIFIVATAICVFLINFMTM</sequence>
<feature type="disulfide bond" evidence="6">
    <location>
        <begin position="487"/>
        <end position="496"/>
    </location>
</feature>
<organism evidence="11 12">
    <name type="scientific">Strongylocentrotus purpuratus</name>
    <name type="common">Purple sea urchin</name>
    <dbReference type="NCBI Taxonomy" id="7668"/>
    <lineage>
        <taxon>Eukaryota</taxon>
        <taxon>Metazoa</taxon>
        <taxon>Echinodermata</taxon>
        <taxon>Eleutherozoa</taxon>
        <taxon>Echinozoa</taxon>
        <taxon>Echinoidea</taxon>
        <taxon>Euechinoidea</taxon>
        <taxon>Echinacea</taxon>
        <taxon>Camarodonta</taxon>
        <taxon>Echinidea</taxon>
        <taxon>Strongylocentrotidae</taxon>
        <taxon>Strongylocentrotus</taxon>
    </lineage>
</organism>